<reference evidence="3" key="1">
    <citation type="journal article" date="2023" name="Science">
        <title>Genome structures resolve the early diversification of teleost fishes.</title>
        <authorList>
            <person name="Parey E."/>
            <person name="Louis A."/>
            <person name="Montfort J."/>
            <person name="Bouchez O."/>
            <person name="Roques C."/>
            <person name="Iampietro C."/>
            <person name="Lluch J."/>
            <person name="Castinel A."/>
            <person name="Donnadieu C."/>
            <person name="Desvignes T."/>
            <person name="Floi Bucao C."/>
            <person name="Jouanno E."/>
            <person name="Wen M."/>
            <person name="Mejri S."/>
            <person name="Dirks R."/>
            <person name="Jansen H."/>
            <person name="Henkel C."/>
            <person name="Chen W.J."/>
            <person name="Zahm M."/>
            <person name="Cabau C."/>
            <person name="Klopp C."/>
            <person name="Thompson A.W."/>
            <person name="Robinson-Rechavi M."/>
            <person name="Braasch I."/>
            <person name="Lecointre G."/>
            <person name="Bobe J."/>
            <person name="Postlethwait J.H."/>
            <person name="Berthelot C."/>
            <person name="Roest Crollius H."/>
            <person name="Guiguen Y."/>
        </authorList>
    </citation>
    <scope>NUCLEOTIDE SEQUENCE</scope>
    <source>
        <strain evidence="3">NC1722</strain>
    </source>
</reference>
<keyword evidence="2" id="KW-0732">Signal</keyword>
<evidence type="ECO:0000256" key="2">
    <source>
        <dbReference type="SAM" id="SignalP"/>
    </source>
</evidence>
<evidence type="ECO:0000256" key="1">
    <source>
        <dbReference type="SAM" id="Phobius"/>
    </source>
</evidence>
<feature type="chain" id="PRO_5041919126" evidence="2">
    <location>
        <begin position="19"/>
        <end position="85"/>
    </location>
</feature>
<protein>
    <submittedName>
        <fullName evidence="3">Uncharacterized protein</fullName>
    </submittedName>
</protein>
<dbReference type="EMBL" id="JAINUG010000155">
    <property type="protein sequence ID" value="KAJ8391591.1"/>
    <property type="molecule type" value="Genomic_DNA"/>
</dbReference>
<dbReference type="AlphaFoldDB" id="A0AAD7RWB2"/>
<dbReference type="Proteomes" id="UP001221898">
    <property type="component" value="Unassembled WGS sequence"/>
</dbReference>
<proteinExistence type="predicted"/>
<evidence type="ECO:0000313" key="3">
    <source>
        <dbReference type="EMBL" id="KAJ8391591.1"/>
    </source>
</evidence>
<keyword evidence="1" id="KW-0812">Transmembrane</keyword>
<keyword evidence="4" id="KW-1185">Reference proteome</keyword>
<comment type="caution">
    <text evidence="3">The sequence shown here is derived from an EMBL/GenBank/DDBJ whole genome shotgun (WGS) entry which is preliminary data.</text>
</comment>
<keyword evidence="1" id="KW-1133">Transmembrane helix</keyword>
<feature type="signal peptide" evidence="2">
    <location>
        <begin position="1"/>
        <end position="18"/>
    </location>
</feature>
<accession>A0AAD7RWB2</accession>
<evidence type="ECO:0000313" key="4">
    <source>
        <dbReference type="Proteomes" id="UP001221898"/>
    </source>
</evidence>
<feature type="transmembrane region" description="Helical" evidence="1">
    <location>
        <begin position="47"/>
        <end position="68"/>
    </location>
</feature>
<gene>
    <name evidence="3" type="ORF">AAFF_G00087320</name>
</gene>
<name>A0AAD7RWB2_9TELE</name>
<organism evidence="3 4">
    <name type="scientific">Aldrovandia affinis</name>
    <dbReference type="NCBI Taxonomy" id="143900"/>
    <lineage>
        <taxon>Eukaryota</taxon>
        <taxon>Metazoa</taxon>
        <taxon>Chordata</taxon>
        <taxon>Craniata</taxon>
        <taxon>Vertebrata</taxon>
        <taxon>Euteleostomi</taxon>
        <taxon>Actinopterygii</taxon>
        <taxon>Neopterygii</taxon>
        <taxon>Teleostei</taxon>
        <taxon>Notacanthiformes</taxon>
        <taxon>Halosauridae</taxon>
        <taxon>Aldrovandia</taxon>
    </lineage>
</organism>
<keyword evidence="1" id="KW-0472">Membrane</keyword>
<sequence>MDLLCVSLLLLLIETAQGSEGYWVVITNITVTVDKKDWKATPLSRNFTALFVVVPLLITSMFVMAIYMKKRSIISKGSAYSGAGG</sequence>